<accession>A0ABX0RGV1</accession>
<organism evidence="1 2">
    <name type="scientific">Candidatus Pantoea multigeneris</name>
    <dbReference type="NCBI Taxonomy" id="2608357"/>
    <lineage>
        <taxon>Bacteria</taxon>
        <taxon>Pseudomonadati</taxon>
        <taxon>Pseudomonadota</taxon>
        <taxon>Gammaproteobacteria</taxon>
        <taxon>Enterobacterales</taxon>
        <taxon>Erwiniaceae</taxon>
        <taxon>Pantoea</taxon>
    </lineage>
</organism>
<dbReference type="RefSeq" id="WP_167018497.1">
    <property type="nucleotide sequence ID" value="NZ_VWXF01000016.1"/>
</dbReference>
<dbReference type="InterPro" id="IPR009241">
    <property type="entry name" value="HigB-like"/>
</dbReference>
<evidence type="ECO:0000313" key="2">
    <source>
        <dbReference type="Proteomes" id="UP001515683"/>
    </source>
</evidence>
<keyword evidence="2" id="KW-1185">Reference proteome</keyword>
<dbReference type="EMBL" id="VWXF01000016">
    <property type="protein sequence ID" value="NIF24548.1"/>
    <property type="molecule type" value="Genomic_DNA"/>
</dbReference>
<evidence type="ECO:0000313" key="1">
    <source>
        <dbReference type="EMBL" id="NIF24548.1"/>
    </source>
</evidence>
<protein>
    <submittedName>
        <fullName evidence="1">Diaminopimelate decarboxylase</fullName>
    </submittedName>
</protein>
<dbReference type="Proteomes" id="UP001515683">
    <property type="component" value="Unassembled WGS sequence"/>
</dbReference>
<gene>
    <name evidence="1" type="ORF">F3J40_23515</name>
</gene>
<proteinExistence type="predicted"/>
<name>A0ABX0RGV1_9GAMM</name>
<sequence length="119" mass="13857">MWTIEVTDNFSNWFDQQDNEIQLDVIAALTLLEQDGPNLSRPHVYTLYGSALTNLKELRVQSKGRPVRCFFVFDPRRCAIVLCAGNKTGKQEKIFYRRMIKTAEQGYFRHLQSLSRGKK</sequence>
<dbReference type="Pfam" id="PF05973">
    <property type="entry name" value="Gp49"/>
    <property type="match status" value="1"/>
</dbReference>
<comment type="caution">
    <text evidence="1">The sequence shown here is derived from an EMBL/GenBank/DDBJ whole genome shotgun (WGS) entry which is preliminary data.</text>
</comment>
<reference evidence="1 2" key="1">
    <citation type="journal article" date="2019" name="bioRxiv">
        <title>Bacteria contribute to plant secondary compound degradation in a generalist herbivore system.</title>
        <authorList>
            <person name="Francoeur C.B."/>
            <person name="Khadempour L."/>
            <person name="Moreira-Soto R.D."/>
            <person name="Gotting K."/>
            <person name="Book A.J."/>
            <person name="Pinto-Tomas A.A."/>
            <person name="Keefover-Ring K."/>
            <person name="Currie C.R."/>
        </authorList>
    </citation>
    <scope>NUCLEOTIDE SEQUENCE [LARGE SCALE GENOMIC DNA]</scope>
    <source>
        <strain evidence="1">Acro-835</strain>
    </source>
</reference>